<dbReference type="Pfam" id="PF14550">
    <property type="entry name" value="Peptidase_S78_2"/>
    <property type="match status" value="1"/>
</dbReference>
<feature type="domain" description="Phage-like element PBSX protein XkdF" evidence="1">
    <location>
        <begin position="464"/>
        <end position="579"/>
    </location>
</feature>
<name>A0A0F9UU01_9ZZZZ</name>
<proteinExistence type="predicted"/>
<dbReference type="InterPro" id="IPR027924">
    <property type="entry name" value="XkdF"/>
</dbReference>
<accession>A0A0F9UU01</accession>
<evidence type="ECO:0000313" key="2">
    <source>
        <dbReference type="EMBL" id="KKN64661.1"/>
    </source>
</evidence>
<protein>
    <recommendedName>
        <fullName evidence="1">Phage-like element PBSX protein XkdF domain-containing protein</fullName>
    </recommendedName>
</protein>
<evidence type="ECO:0000259" key="1">
    <source>
        <dbReference type="Pfam" id="PF14550"/>
    </source>
</evidence>
<dbReference type="AlphaFoldDB" id="A0A0F9UU01"/>
<dbReference type="EMBL" id="LAZR01000547">
    <property type="protein sequence ID" value="KKN64661.1"/>
    <property type="molecule type" value="Genomic_DNA"/>
</dbReference>
<reference evidence="2" key="1">
    <citation type="journal article" date="2015" name="Nature">
        <title>Complex archaea that bridge the gap between prokaryotes and eukaryotes.</title>
        <authorList>
            <person name="Spang A."/>
            <person name="Saw J.H."/>
            <person name="Jorgensen S.L."/>
            <person name="Zaremba-Niedzwiedzka K."/>
            <person name="Martijn J."/>
            <person name="Lind A.E."/>
            <person name="van Eijk R."/>
            <person name="Schleper C."/>
            <person name="Guy L."/>
            <person name="Ettema T.J."/>
        </authorList>
    </citation>
    <scope>NUCLEOTIDE SEQUENCE</scope>
</reference>
<gene>
    <name evidence="2" type="ORF">LCGC14_0489300</name>
</gene>
<sequence>MRIENITDKQLKDLLDEELSHLRSRCLNIFDRYFASSDVQKAVGMDRRWFLTKYLLLRSEMENRGIKLFRERPLDKEVHNRIFKTSFWKLDVPALGDMVAIPNYVSVCGEFIKSPVMAEKIDVIIRTAKEYRNEVFEAKIGELVKEQTNKEPNFIYEPKGPDKSYIPLFDLVLKSHEETRKVKKIKKVVVVEKGAIAFKDLGMAEEATVWAGAKETVKAEVDDLKQIYAWYDSSKPDIKSSYKLSHHRMSDKKAVWRAVSAAMGALLGARGGVDIPDADRKGVYNHLVGHYRQFDKEVPELKKYDAEELEKAFPIEKPEENNMIRIPVGPDCEVTATLTIEKGQGISALYCGKIKKIRTYLFDKRVKAWTMVSSKAWVKEHKEKATYNVEENVRKGSISKPQKCHWCEKAATKAYIWADGRAYIPTCSEHTEKTKKQIVVMNKDEVVAVRNIPLKTEKGTIFKIIKVDKAKRLAGGIVYEPDTEDTQGDLATTEEIEKMMHGFMKRYATDTKRIKINHKGKRYFFPIIEAFIPETDIVKGSETIPAGAFWLMIHISNDKIWKMVENKELEGFSMGGRSKAKP</sequence>
<organism evidence="2">
    <name type="scientific">marine sediment metagenome</name>
    <dbReference type="NCBI Taxonomy" id="412755"/>
    <lineage>
        <taxon>unclassified sequences</taxon>
        <taxon>metagenomes</taxon>
        <taxon>ecological metagenomes</taxon>
    </lineage>
</organism>
<comment type="caution">
    <text evidence="2">The sequence shown here is derived from an EMBL/GenBank/DDBJ whole genome shotgun (WGS) entry which is preliminary data.</text>
</comment>